<dbReference type="Proteomes" id="UP000044098">
    <property type="component" value="Unassembled WGS sequence"/>
</dbReference>
<reference evidence="2 3" key="1">
    <citation type="submission" date="2015-09" db="EMBL/GenBank/DDBJ databases">
        <authorList>
            <consortium name="Pathogen Informatics"/>
        </authorList>
    </citation>
    <scope>NUCLEOTIDE SEQUENCE [LARGE SCALE GENOMIC DNA]</scope>
    <source>
        <strain evidence="2 3">2789STDY5608625</strain>
    </source>
</reference>
<accession>A0AAD2KMJ7</accession>
<evidence type="ECO:0000313" key="2">
    <source>
        <dbReference type="EMBL" id="CUJ79003.1"/>
    </source>
</evidence>
<gene>
    <name evidence="2" type="ORF">ERS370000_06349</name>
</gene>
<dbReference type="AlphaFoldDB" id="A0AAD2KMJ7"/>
<feature type="region of interest" description="Disordered" evidence="1">
    <location>
        <begin position="420"/>
        <end position="441"/>
    </location>
</feature>
<sequence length="509" mass="57662">MGCGHFGRGRQREWPRGLHRLVRPPQHRQQALERTEVGLVHGTRQRRLHLVIARDHEGIDRPRRCGAVLQGPSLPGHALAPARQPVRERRALPSEQVVQCGIRPRDGVGQEAERQREVHLFPLQQLQEVVRQGAVVRLFSGQAQLGAQLPGPMPVKAHGKPGHHLFHPFHDVDIAGVQNRQQRFGQTGQVPLRHGRLLAVGISPLTVDRAEHRGRIETLHERTRTIVDGLARNAHVVGVHHPVDEAHAHPACNQLRLPLTDGLQHRNGLVGKLGEGGVMPRHGIVEQPPKHHLLLPRREELKSAHPQVAGRHAHQDRPGGRALAVHPLTGPDHRQRTRRGNAQRVHGLAHEVLAQRRAQCRLAIATARKRRTARPLEGQVPTLSCRVDEFPEQQGAAIPQVWRELAELVSRVGLRQRRRLSRHFHAGQPRQTGRRLQRRRLQPQLQRQGVVELHPGRGRGRLGLPRHIEPLHVPEEAVVKRQPKRRARPRRLRLRHGLWCGRTHDFRPP</sequence>
<dbReference type="EMBL" id="CYTK01000024">
    <property type="protein sequence ID" value="CUJ79003.1"/>
    <property type="molecule type" value="Genomic_DNA"/>
</dbReference>
<organism evidence="2 3">
    <name type="scientific">Achromobacter aegrifaciens</name>
    <dbReference type="NCBI Taxonomy" id="1287736"/>
    <lineage>
        <taxon>Bacteria</taxon>
        <taxon>Pseudomonadati</taxon>
        <taxon>Pseudomonadota</taxon>
        <taxon>Betaproteobacteria</taxon>
        <taxon>Burkholderiales</taxon>
        <taxon>Alcaligenaceae</taxon>
        <taxon>Achromobacter</taxon>
    </lineage>
</organism>
<proteinExistence type="predicted"/>
<evidence type="ECO:0000313" key="3">
    <source>
        <dbReference type="Proteomes" id="UP000044098"/>
    </source>
</evidence>
<protein>
    <submittedName>
        <fullName evidence="2">Uncharacterized protein</fullName>
    </submittedName>
</protein>
<comment type="caution">
    <text evidence="2">The sequence shown here is derived from an EMBL/GenBank/DDBJ whole genome shotgun (WGS) entry which is preliminary data.</text>
</comment>
<feature type="compositionally biased region" description="Basic residues" evidence="1">
    <location>
        <begin position="432"/>
        <end position="441"/>
    </location>
</feature>
<evidence type="ECO:0000256" key="1">
    <source>
        <dbReference type="SAM" id="MobiDB-lite"/>
    </source>
</evidence>
<name>A0AAD2KMJ7_ACHAE</name>